<dbReference type="Gene3D" id="3.40.605.10">
    <property type="entry name" value="Aldehyde Dehydrogenase, Chain A, domain 1"/>
    <property type="match status" value="1"/>
</dbReference>
<dbReference type="AlphaFoldDB" id="A0AAD5UMH7"/>
<reference evidence="7" key="1">
    <citation type="submission" date="2020-05" db="EMBL/GenBank/DDBJ databases">
        <title>Phylogenomic resolution of chytrid fungi.</title>
        <authorList>
            <person name="Stajich J.E."/>
            <person name="Amses K."/>
            <person name="Simmons R."/>
            <person name="Seto K."/>
            <person name="Myers J."/>
            <person name="Bonds A."/>
            <person name="Quandt C.A."/>
            <person name="Barry K."/>
            <person name="Liu P."/>
            <person name="Grigoriev I."/>
            <person name="Longcore J.E."/>
            <person name="James T.Y."/>
        </authorList>
    </citation>
    <scope>NUCLEOTIDE SEQUENCE</scope>
    <source>
        <strain evidence="7">PLAUS21</strain>
    </source>
</reference>
<evidence type="ECO:0000256" key="2">
    <source>
        <dbReference type="ARBA" id="ARBA00023002"/>
    </source>
</evidence>
<dbReference type="InterPro" id="IPR015590">
    <property type="entry name" value="Aldehyde_DH_dom"/>
</dbReference>
<evidence type="ECO:0000313" key="7">
    <source>
        <dbReference type="EMBL" id="KAJ3262238.1"/>
    </source>
</evidence>
<dbReference type="InterPro" id="IPR029510">
    <property type="entry name" value="Ald_DH_CS_GLU"/>
</dbReference>
<evidence type="ECO:0000259" key="6">
    <source>
        <dbReference type="Pfam" id="PF00171"/>
    </source>
</evidence>
<dbReference type="InterPro" id="IPR016162">
    <property type="entry name" value="Ald_DH_N"/>
</dbReference>
<evidence type="ECO:0000256" key="5">
    <source>
        <dbReference type="RuleBase" id="RU003345"/>
    </source>
</evidence>
<dbReference type="InterPro" id="IPR016161">
    <property type="entry name" value="Ald_DH/histidinol_DH"/>
</dbReference>
<name>A0AAD5UMH7_9FUNG</name>
<dbReference type="InterPro" id="IPR016160">
    <property type="entry name" value="Ald_DH_CS_CYS"/>
</dbReference>
<dbReference type="PROSITE" id="PS00687">
    <property type="entry name" value="ALDEHYDE_DEHYDR_GLU"/>
    <property type="match status" value="1"/>
</dbReference>
<dbReference type="Proteomes" id="UP001210925">
    <property type="component" value="Unassembled WGS sequence"/>
</dbReference>
<dbReference type="GO" id="GO:0016620">
    <property type="term" value="F:oxidoreductase activity, acting on the aldehyde or oxo group of donors, NAD or NADP as acceptor"/>
    <property type="evidence" value="ECO:0007669"/>
    <property type="project" value="InterPro"/>
</dbReference>
<dbReference type="InterPro" id="IPR016163">
    <property type="entry name" value="Ald_DH_C"/>
</dbReference>
<evidence type="ECO:0000256" key="4">
    <source>
        <dbReference type="PROSITE-ProRule" id="PRU10007"/>
    </source>
</evidence>
<organism evidence="7 8">
    <name type="scientific">Boothiomyces macroporosus</name>
    <dbReference type="NCBI Taxonomy" id="261099"/>
    <lineage>
        <taxon>Eukaryota</taxon>
        <taxon>Fungi</taxon>
        <taxon>Fungi incertae sedis</taxon>
        <taxon>Chytridiomycota</taxon>
        <taxon>Chytridiomycota incertae sedis</taxon>
        <taxon>Chytridiomycetes</taxon>
        <taxon>Rhizophydiales</taxon>
        <taxon>Terramycetaceae</taxon>
        <taxon>Boothiomyces</taxon>
    </lineage>
</organism>
<dbReference type="PANTHER" id="PTHR43720">
    <property type="entry name" value="2-AMINOMUCONIC SEMIALDEHYDE DEHYDROGENASE"/>
    <property type="match status" value="1"/>
</dbReference>
<gene>
    <name evidence="7" type="primary">ALDH8A1</name>
    <name evidence="7" type="ORF">HK103_002651</name>
</gene>
<evidence type="ECO:0000256" key="3">
    <source>
        <dbReference type="ARBA" id="ARBA00023027"/>
    </source>
</evidence>
<feature type="active site" evidence="4">
    <location>
        <position position="247"/>
    </location>
</feature>
<keyword evidence="8" id="KW-1185">Reference proteome</keyword>
<accession>A0AAD5UMH7</accession>
<keyword evidence="2 5" id="KW-0560">Oxidoreductase</keyword>
<protein>
    <submittedName>
        <fullName evidence="7">Aldehyde dehydrogenase 8 member A1</fullName>
    </submittedName>
</protein>
<dbReference type="FunFam" id="3.40.605.10:FF:000001">
    <property type="entry name" value="Aldehyde dehydrogenase 1"/>
    <property type="match status" value="1"/>
</dbReference>
<dbReference type="EMBL" id="JADGKB010000002">
    <property type="protein sequence ID" value="KAJ3262238.1"/>
    <property type="molecule type" value="Genomic_DNA"/>
</dbReference>
<proteinExistence type="inferred from homology"/>
<dbReference type="Pfam" id="PF00171">
    <property type="entry name" value="Aldedh"/>
    <property type="match status" value="1"/>
</dbReference>
<dbReference type="PROSITE" id="PS00070">
    <property type="entry name" value="ALDEHYDE_DEHYDR_CYS"/>
    <property type="match status" value="1"/>
</dbReference>
<evidence type="ECO:0000256" key="1">
    <source>
        <dbReference type="ARBA" id="ARBA00009986"/>
    </source>
</evidence>
<dbReference type="SUPFAM" id="SSF53720">
    <property type="entry name" value="ALDH-like"/>
    <property type="match status" value="1"/>
</dbReference>
<keyword evidence="3" id="KW-0520">NAD</keyword>
<evidence type="ECO:0000313" key="8">
    <source>
        <dbReference type="Proteomes" id="UP001210925"/>
    </source>
</evidence>
<sequence>MKLLNFIDGQFVEPAEGKYLDNINPSTGAVYGQIPDSTAKDVEAAVKAANIAFESWSETTRNQRSALMMKIAEIIESRLEEFAAAESRDQGKPISLARTVDIPRAIYNFRFFANSILNQTQTHSELDGVAYSYVLKEPVGVAALISPWNLPLYLLTWKIAPCIAFGCTCVCKPSEFTSVTAYLLCKVFQQAGLPNGVVNMIFGTGASAGSPLINHDDVPLLSFTGGTVTGELIYKAAAAKNKKVSLELGGKNANIIFADCNFEEALSTSIRSSFSNQGEICLCGSRIFVQEEIYDKFVKEFTKKADELVVGDPADPATNMGPVVSQQHLEKILYYIDIAKQEGAKILAGGARITSENLKAGYFVRPTVIANVHPTESRCQKEEIFGPVVTITPFKTEEEVIKYANSTQYGLSASVWTENGRKANRVARKLKVGTVWVNTWMTRDLNMPFGGVKNSGLGREGKDDSAHFFCEDKTICIKH</sequence>
<comment type="similarity">
    <text evidence="1 5">Belongs to the aldehyde dehydrogenase family.</text>
</comment>
<dbReference type="Gene3D" id="3.40.309.10">
    <property type="entry name" value="Aldehyde Dehydrogenase, Chain A, domain 2"/>
    <property type="match status" value="1"/>
</dbReference>
<dbReference type="FunFam" id="3.40.309.10:FF:000012">
    <property type="entry name" value="Betaine aldehyde dehydrogenase"/>
    <property type="match status" value="1"/>
</dbReference>
<dbReference type="CDD" id="cd07093">
    <property type="entry name" value="ALDH_F8_HMSADH"/>
    <property type="match status" value="1"/>
</dbReference>
<dbReference type="PANTHER" id="PTHR43720:SF2">
    <property type="entry name" value="2-AMINOMUCONIC SEMIALDEHYDE DEHYDROGENASE"/>
    <property type="match status" value="1"/>
</dbReference>
<comment type="caution">
    <text evidence="7">The sequence shown here is derived from an EMBL/GenBank/DDBJ whole genome shotgun (WGS) entry which is preliminary data.</text>
</comment>
<feature type="domain" description="Aldehyde dehydrogenase" evidence="6">
    <location>
        <begin position="12"/>
        <end position="475"/>
    </location>
</feature>